<proteinExistence type="predicted"/>
<name>A0A7J5YYH0_DISMA</name>
<dbReference type="AlphaFoldDB" id="A0A7J5YYH0"/>
<dbReference type="EMBL" id="JAAKFY010000007">
    <property type="protein sequence ID" value="KAF3854456.1"/>
    <property type="molecule type" value="Genomic_DNA"/>
</dbReference>
<accession>A0A7J5YYH0</accession>
<evidence type="ECO:0000313" key="1">
    <source>
        <dbReference type="EMBL" id="KAF3854456.1"/>
    </source>
</evidence>
<keyword evidence="2" id="KW-1185">Reference proteome</keyword>
<organism evidence="1 2">
    <name type="scientific">Dissostichus mawsoni</name>
    <name type="common">Antarctic cod</name>
    <dbReference type="NCBI Taxonomy" id="36200"/>
    <lineage>
        <taxon>Eukaryota</taxon>
        <taxon>Metazoa</taxon>
        <taxon>Chordata</taxon>
        <taxon>Craniata</taxon>
        <taxon>Vertebrata</taxon>
        <taxon>Euteleostomi</taxon>
        <taxon>Actinopterygii</taxon>
        <taxon>Neopterygii</taxon>
        <taxon>Teleostei</taxon>
        <taxon>Neoteleostei</taxon>
        <taxon>Acanthomorphata</taxon>
        <taxon>Eupercaria</taxon>
        <taxon>Perciformes</taxon>
        <taxon>Notothenioidei</taxon>
        <taxon>Nototheniidae</taxon>
        <taxon>Dissostichus</taxon>
    </lineage>
</organism>
<sequence length="205" mass="23061">MLTSDEKVSMLFQSLTVLSHHVIQPEVQLVKGERLLRVGGSFPVGSLSASWKKENNTQDQEELGKKCKNEAIVTLSIQTMRVVVHLQAGKHGVFKADVDSHYVVHQCVGFVGFQWRGNGRRNPTPPPPPACSLRRAVPENSPRCSSCIGHCPTAHYYSASRPIGFWKRGFLQNRNPDFRPEYHNLPLHITTSTNFAFPWRCFIPG</sequence>
<reference evidence="1 2" key="1">
    <citation type="submission" date="2020-03" db="EMBL/GenBank/DDBJ databases">
        <title>Dissostichus mawsoni Genome sequencing and assembly.</title>
        <authorList>
            <person name="Park H."/>
        </authorList>
    </citation>
    <scope>NUCLEOTIDE SEQUENCE [LARGE SCALE GENOMIC DNA]</scope>
    <source>
        <strain evidence="1">DM0001</strain>
        <tissue evidence="1">Muscle</tissue>
    </source>
</reference>
<gene>
    <name evidence="1" type="ORF">F7725_022511</name>
</gene>
<protein>
    <submittedName>
        <fullName evidence="1">Uncharacterized protein</fullName>
    </submittedName>
</protein>
<dbReference type="Proteomes" id="UP000518266">
    <property type="component" value="Unassembled WGS sequence"/>
</dbReference>
<evidence type="ECO:0000313" key="2">
    <source>
        <dbReference type="Proteomes" id="UP000518266"/>
    </source>
</evidence>
<comment type="caution">
    <text evidence="1">The sequence shown here is derived from an EMBL/GenBank/DDBJ whole genome shotgun (WGS) entry which is preliminary data.</text>
</comment>